<dbReference type="SMART" id="SM00225">
    <property type="entry name" value="BTB"/>
    <property type="match status" value="1"/>
</dbReference>
<proteinExistence type="predicted"/>
<dbReference type="InterPro" id="IPR017096">
    <property type="entry name" value="BTB-kelch_protein"/>
</dbReference>
<dbReference type="PANTHER" id="PTHR24412:SF272">
    <property type="entry name" value="KELCH-LIKE PROTEIN DIABLO"/>
    <property type="match status" value="1"/>
</dbReference>
<keyword evidence="1" id="KW-0880">Kelch repeat</keyword>
<dbReference type="SUPFAM" id="SSF117281">
    <property type="entry name" value="Kelch motif"/>
    <property type="match status" value="1"/>
</dbReference>
<dbReference type="Pfam" id="PF00651">
    <property type="entry name" value="BTB"/>
    <property type="match status" value="1"/>
</dbReference>
<dbReference type="InterPro" id="IPR011705">
    <property type="entry name" value="BACK"/>
</dbReference>
<dbReference type="AlphaFoldDB" id="C3ZLU4"/>
<feature type="domain" description="BTB" evidence="3">
    <location>
        <begin position="33"/>
        <end position="100"/>
    </location>
</feature>
<dbReference type="SMART" id="SM00612">
    <property type="entry name" value="Kelch"/>
    <property type="match status" value="3"/>
</dbReference>
<protein>
    <recommendedName>
        <fullName evidence="3">BTB domain-containing protein</fullName>
    </recommendedName>
</protein>
<dbReference type="InterPro" id="IPR006652">
    <property type="entry name" value="Kelch_1"/>
</dbReference>
<sequence length="534" mass="58901">MAGGQRSSEFCHNKHAGSLLQGLQELRSDNLLIDVTLCVSGKEIPCHRNVLAACSGYFRAMFCNGHRETNENKITIHEVSTSAMELLVDYAYTSKITITEDNVVKLLAGANFLQIEPVYRACMSFTCNNLSAKNCLKLLHLGGVLSCPDLEKEAKLYAMKEFASVSKTPEFLYLTKDQLITLISSDDLNASEDTVYTAVMAWINHDTRKRKKEMRELMEHVRFPFMDRMYFLENVESNEVMRKSCPGIVTETLKYQLFPGEVQSPRTRPRHVSGLREAVVIIGGTEKVEKMGERQHITSSSAIAMTCSAEPSTSSWVPLTQVHQDFLMASATAVLDRRDIILLAVLQGKVYAIGGRNPASPALTSVEVYDRSKNKWTPGVPLPQPRNEHATAVLDGSIYVMGGFDADHKLTSTVYRFSPGDSQWQSLKDMPEAAGYTASVLNGSIYVAGASSTVHCFRPKKDGGHWSVAARGVRLCCGMTAYMGKLYIYGGQDNNSNGSSEVFCLDPETGSFNSAGTMMKGLFYHGCVTILKCC</sequence>
<dbReference type="PROSITE" id="PS50097">
    <property type="entry name" value="BTB"/>
    <property type="match status" value="1"/>
</dbReference>
<reference evidence="4" key="1">
    <citation type="journal article" date="2008" name="Nature">
        <title>The amphioxus genome and the evolution of the chordate karyotype.</title>
        <authorList>
            <consortium name="US DOE Joint Genome Institute (JGI-PGF)"/>
            <person name="Putnam N.H."/>
            <person name="Butts T."/>
            <person name="Ferrier D.E.K."/>
            <person name="Furlong R.F."/>
            <person name="Hellsten U."/>
            <person name="Kawashima T."/>
            <person name="Robinson-Rechavi M."/>
            <person name="Shoguchi E."/>
            <person name="Terry A."/>
            <person name="Yu J.-K."/>
            <person name="Benito-Gutierrez E.L."/>
            <person name="Dubchak I."/>
            <person name="Garcia-Fernandez J."/>
            <person name="Gibson-Brown J.J."/>
            <person name="Grigoriev I.V."/>
            <person name="Horton A.C."/>
            <person name="de Jong P.J."/>
            <person name="Jurka J."/>
            <person name="Kapitonov V.V."/>
            <person name="Kohara Y."/>
            <person name="Kuroki Y."/>
            <person name="Lindquist E."/>
            <person name="Lucas S."/>
            <person name="Osoegawa K."/>
            <person name="Pennacchio L.A."/>
            <person name="Salamov A.A."/>
            <person name="Satou Y."/>
            <person name="Sauka-Spengler T."/>
            <person name="Schmutz J."/>
            <person name="Shin-I T."/>
            <person name="Toyoda A."/>
            <person name="Bronner-Fraser M."/>
            <person name="Fujiyama A."/>
            <person name="Holland L.Z."/>
            <person name="Holland P.W.H."/>
            <person name="Satoh N."/>
            <person name="Rokhsar D.S."/>
        </authorList>
    </citation>
    <scope>NUCLEOTIDE SEQUENCE [LARGE SCALE GENOMIC DNA]</scope>
    <source>
        <strain evidence="4">S238N-H82</strain>
        <tissue evidence="4">Testes</tissue>
    </source>
</reference>
<dbReference type="Gene3D" id="3.30.710.10">
    <property type="entry name" value="Potassium Channel Kv1.1, Chain A"/>
    <property type="match status" value="1"/>
</dbReference>
<dbReference type="SUPFAM" id="SSF54695">
    <property type="entry name" value="POZ domain"/>
    <property type="match status" value="1"/>
</dbReference>
<evidence type="ECO:0000256" key="1">
    <source>
        <dbReference type="ARBA" id="ARBA00022441"/>
    </source>
</evidence>
<dbReference type="InterPro" id="IPR000210">
    <property type="entry name" value="BTB/POZ_dom"/>
</dbReference>
<dbReference type="EMBL" id="GG666642">
    <property type="protein sequence ID" value="EEN46567.1"/>
    <property type="molecule type" value="Genomic_DNA"/>
</dbReference>
<gene>
    <name evidence="4" type="ORF">BRAFLDRAFT_86237</name>
</gene>
<dbReference type="Gene3D" id="1.25.40.420">
    <property type="match status" value="1"/>
</dbReference>
<dbReference type="FunFam" id="1.25.40.420:FF:000001">
    <property type="entry name" value="Kelch-like family member 12"/>
    <property type="match status" value="1"/>
</dbReference>
<dbReference type="eggNOG" id="KOG4441">
    <property type="taxonomic scope" value="Eukaryota"/>
</dbReference>
<dbReference type="SMART" id="SM00875">
    <property type="entry name" value="BACK"/>
    <property type="match status" value="1"/>
</dbReference>
<evidence type="ECO:0000313" key="4">
    <source>
        <dbReference type="EMBL" id="EEN46567.1"/>
    </source>
</evidence>
<keyword evidence="2" id="KW-0677">Repeat</keyword>
<dbReference type="InParanoid" id="C3ZLU4"/>
<dbReference type="PIRSF" id="PIRSF037037">
    <property type="entry name" value="Kelch-like_protein_gigaxonin"/>
    <property type="match status" value="1"/>
</dbReference>
<organism>
    <name type="scientific">Branchiostoma floridae</name>
    <name type="common">Florida lancelet</name>
    <name type="synonym">Amphioxus</name>
    <dbReference type="NCBI Taxonomy" id="7739"/>
    <lineage>
        <taxon>Eukaryota</taxon>
        <taxon>Metazoa</taxon>
        <taxon>Chordata</taxon>
        <taxon>Cephalochordata</taxon>
        <taxon>Leptocardii</taxon>
        <taxon>Amphioxiformes</taxon>
        <taxon>Branchiostomatidae</taxon>
        <taxon>Branchiostoma</taxon>
    </lineage>
</organism>
<dbReference type="InterPro" id="IPR015915">
    <property type="entry name" value="Kelch-typ_b-propeller"/>
</dbReference>
<evidence type="ECO:0000256" key="2">
    <source>
        <dbReference type="ARBA" id="ARBA00022737"/>
    </source>
</evidence>
<accession>C3ZLU4</accession>
<dbReference type="Pfam" id="PF07707">
    <property type="entry name" value="BACK"/>
    <property type="match status" value="1"/>
</dbReference>
<dbReference type="PANTHER" id="PTHR24412">
    <property type="entry name" value="KELCH PROTEIN"/>
    <property type="match status" value="1"/>
</dbReference>
<dbReference type="Gene3D" id="2.120.10.80">
    <property type="entry name" value="Kelch-type beta propeller"/>
    <property type="match status" value="2"/>
</dbReference>
<dbReference type="STRING" id="7739.C3ZLU4"/>
<dbReference type="Pfam" id="PF01344">
    <property type="entry name" value="Kelch_1"/>
    <property type="match status" value="3"/>
</dbReference>
<dbReference type="InterPro" id="IPR011333">
    <property type="entry name" value="SKP1/BTB/POZ_sf"/>
</dbReference>
<name>C3ZLU4_BRAFL</name>
<evidence type="ECO:0000259" key="3">
    <source>
        <dbReference type="PROSITE" id="PS50097"/>
    </source>
</evidence>